<dbReference type="AlphaFoldDB" id="E3CNT7"/>
<dbReference type="InterPro" id="IPR003318">
    <property type="entry name" value="Glyco_hydro70cat"/>
</dbReference>
<evidence type="ECO:0000256" key="1">
    <source>
        <dbReference type="ARBA" id="ARBA00022676"/>
    </source>
</evidence>
<name>E3CNT7_STRVE</name>
<comment type="caution">
    <text evidence="4">The sequence shown here is derived from an EMBL/GenBank/DDBJ whole genome shotgun (WGS) entry which is preliminary data.</text>
</comment>
<dbReference type="eggNOG" id="COG0366">
    <property type="taxonomic scope" value="Bacteria"/>
</dbReference>
<evidence type="ECO:0000313" key="5">
    <source>
        <dbReference type="Proteomes" id="UP000004896"/>
    </source>
</evidence>
<dbReference type="Pfam" id="PF02324">
    <property type="entry name" value="Glyco_hydro_70"/>
    <property type="match status" value="1"/>
</dbReference>
<accession>E3CNT7</accession>
<proteinExistence type="predicted"/>
<evidence type="ECO:0000256" key="2">
    <source>
        <dbReference type="ARBA" id="ARBA00022679"/>
    </source>
</evidence>
<protein>
    <recommendedName>
        <fullName evidence="3">Glycoside hydrolase family 70 catalytic domain-containing protein</fullName>
    </recommendedName>
</protein>
<dbReference type="Proteomes" id="UP000004896">
    <property type="component" value="Unassembled WGS sequence"/>
</dbReference>
<feature type="domain" description="Glycoside hydrolase family 70 catalytic" evidence="3">
    <location>
        <begin position="14"/>
        <end position="101"/>
    </location>
</feature>
<organism evidence="4 5">
    <name type="scientific">Streptococcus vestibularis F0396</name>
    <dbReference type="NCBI Taxonomy" id="904306"/>
    <lineage>
        <taxon>Bacteria</taxon>
        <taxon>Bacillati</taxon>
        <taxon>Bacillota</taxon>
        <taxon>Bacilli</taxon>
        <taxon>Lactobacillales</taxon>
        <taxon>Streptococcaceae</taxon>
        <taxon>Streptococcus</taxon>
    </lineage>
</organism>
<dbReference type="Gene3D" id="3.20.20.470">
    <property type="entry name" value="Glucansucrase"/>
    <property type="match status" value="1"/>
</dbReference>
<dbReference type="EMBL" id="AEKO01000005">
    <property type="protein sequence ID" value="EFQ59705.1"/>
    <property type="molecule type" value="Genomic_DNA"/>
</dbReference>
<sequence length="104" mass="11875">MDNKLRTAVLTHLTTRVYYGELYTDDARYMAKQSPYYDAITTLLTNRMKYVSGDQSMKVDSFGGKEILYSVRYGKDIMSADQIRGVETIKHSGLLTLITNDSNF</sequence>
<dbReference type="GO" id="GO:0046527">
    <property type="term" value="F:glucosyltransferase activity"/>
    <property type="evidence" value="ECO:0007669"/>
    <property type="project" value="InterPro"/>
</dbReference>
<dbReference type="GO" id="GO:0009250">
    <property type="term" value="P:glucan biosynthetic process"/>
    <property type="evidence" value="ECO:0007669"/>
    <property type="project" value="InterPro"/>
</dbReference>
<keyword evidence="2" id="KW-0808">Transferase</keyword>
<evidence type="ECO:0000259" key="3">
    <source>
        <dbReference type="Pfam" id="PF02324"/>
    </source>
</evidence>
<keyword evidence="1" id="KW-0328">Glycosyltransferase</keyword>
<reference evidence="4 5" key="1">
    <citation type="submission" date="2010-10" db="EMBL/GenBank/DDBJ databases">
        <authorList>
            <person name="Durkin A.S."/>
            <person name="Madupu R."/>
            <person name="Torralba M."/>
            <person name="Gillis M."/>
            <person name="Methe B."/>
            <person name="Sutton G."/>
            <person name="Nelson K.E."/>
        </authorList>
    </citation>
    <scope>NUCLEOTIDE SEQUENCE [LARGE SCALE GENOMIC DNA]</scope>
    <source>
        <strain evidence="4 5">F0396</strain>
    </source>
</reference>
<gene>
    <name evidence="4" type="ORF">HMPREF9192_1550</name>
</gene>
<evidence type="ECO:0000313" key="4">
    <source>
        <dbReference type="EMBL" id="EFQ59705.1"/>
    </source>
</evidence>